<proteinExistence type="predicted"/>
<evidence type="ECO:0000313" key="1">
    <source>
        <dbReference type="EMBL" id="KIM89747.1"/>
    </source>
</evidence>
<accession>A0A0C3CJ63</accession>
<keyword evidence="2" id="KW-1185">Reference proteome</keyword>
<reference evidence="2" key="2">
    <citation type="submission" date="2015-01" db="EMBL/GenBank/DDBJ databases">
        <title>Evolutionary Origins and Diversification of the Mycorrhizal Mutualists.</title>
        <authorList>
            <consortium name="DOE Joint Genome Institute"/>
            <consortium name="Mycorrhizal Genomics Consortium"/>
            <person name="Kohler A."/>
            <person name="Kuo A."/>
            <person name="Nagy L.G."/>
            <person name="Floudas D."/>
            <person name="Copeland A."/>
            <person name="Barry K.W."/>
            <person name="Cichocki N."/>
            <person name="Veneault-Fourrey C."/>
            <person name="LaButti K."/>
            <person name="Lindquist E.A."/>
            <person name="Lipzen A."/>
            <person name="Lundell T."/>
            <person name="Morin E."/>
            <person name="Murat C."/>
            <person name="Riley R."/>
            <person name="Ohm R."/>
            <person name="Sun H."/>
            <person name="Tunlid A."/>
            <person name="Henrissat B."/>
            <person name="Grigoriev I.V."/>
            <person name="Hibbett D.S."/>
            <person name="Martin F."/>
        </authorList>
    </citation>
    <scope>NUCLEOTIDE SEQUENCE [LARGE SCALE GENOMIC DNA]</scope>
    <source>
        <strain evidence="2">F 1598</strain>
    </source>
</reference>
<dbReference type="AlphaFoldDB" id="A0A0C3CJ63"/>
<sequence>MKGRMPPKNVPIALHAEVVCAEQAHRIAYLDTPSRSTQMVISSVVVVMVLVKPHLNRTFLWNAHVRRFVLGTVRVMQAYLNDCISELLRAEQTSVARLRQSRANFDR</sequence>
<name>A0A0C3CJ63_PILCF</name>
<protein>
    <submittedName>
        <fullName evidence="1">Uncharacterized protein</fullName>
    </submittedName>
</protein>
<gene>
    <name evidence="1" type="ORF">PILCRDRAFT_812550</name>
</gene>
<dbReference type="InParanoid" id="A0A0C3CJ63"/>
<organism evidence="1 2">
    <name type="scientific">Piloderma croceum (strain F 1598)</name>
    <dbReference type="NCBI Taxonomy" id="765440"/>
    <lineage>
        <taxon>Eukaryota</taxon>
        <taxon>Fungi</taxon>
        <taxon>Dikarya</taxon>
        <taxon>Basidiomycota</taxon>
        <taxon>Agaricomycotina</taxon>
        <taxon>Agaricomycetes</taxon>
        <taxon>Agaricomycetidae</taxon>
        <taxon>Atheliales</taxon>
        <taxon>Atheliaceae</taxon>
        <taxon>Piloderma</taxon>
    </lineage>
</organism>
<dbReference type="Proteomes" id="UP000054166">
    <property type="component" value="Unassembled WGS sequence"/>
</dbReference>
<reference evidence="1 2" key="1">
    <citation type="submission" date="2014-04" db="EMBL/GenBank/DDBJ databases">
        <authorList>
            <consortium name="DOE Joint Genome Institute"/>
            <person name="Kuo A."/>
            <person name="Tarkka M."/>
            <person name="Buscot F."/>
            <person name="Kohler A."/>
            <person name="Nagy L.G."/>
            <person name="Floudas D."/>
            <person name="Copeland A."/>
            <person name="Barry K.W."/>
            <person name="Cichocki N."/>
            <person name="Veneault-Fourrey C."/>
            <person name="LaButti K."/>
            <person name="Lindquist E.A."/>
            <person name="Lipzen A."/>
            <person name="Lundell T."/>
            <person name="Morin E."/>
            <person name="Murat C."/>
            <person name="Sun H."/>
            <person name="Tunlid A."/>
            <person name="Henrissat B."/>
            <person name="Grigoriev I.V."/>
            <person name="Hibbett D.S."/>
            <person name="Martin F."/>
            <person name="Nordberg H.P."/>
            <person name="Cantor M.N."/>
            <person name="Hua S.X."/>
        </authorList>
    </citation>
    <scope>NUCLEOTIDE SEQUENCE [LARGE SCALE GENOMIC DNA]</scope>
    <source>
        <strain evidence="1 2">F 1598</strain>
    </source>
</reference>
<dbReference type="EMBL" id="KN832974">
    <property type="protein sequence ID" value="KIM89747.1"/>
    <property type="molecule type" value="Genomic_DNA"/>
</dbReference>
<dbReference type="HOGENOM" id="CLU_2210953_0_0_1"/>
<evidence type="ECO:0000313" key="2">
    <source>
        <dbReference type="Proteomes" id="UP000054166"/>
    </source>
</evidence>